<name>A0A1V9ZR17_ACHHY</name>
<dbReference type="InterPro" id="IPR035992">
    <property type="entry name" value="Ricin_B-like_lectins"/>
</dbReference>
<evidence type="ECO:0000313" key="4">
    <source>
        <dbReference type="Proteomes" id="UP000243579"/>
    </source>
</evidence>
<evidence type="ECO:0000259" key="2">
    <source>
        <dbReference type="SMART" id="SM00458"/>
    </source>
</evidence>
<organism evidence="3 4">
    <name type="scientific">Achlya hypogyna</name>
    <name type="common">Oomycete</name>
    <name type="synonym">Protoachlya hypogyna</name>
    <dbReference type="NCBI Taxonomy" id="1202772"/>
    <lineage>
        <taxon>Eukaryota</taxon>
        <taxon>Sar</taxon>
        <taxon>Stramenopiles</taxon>
        <taxon>Oomycota</taxon>
        <taxon>Saprolegniomycetes</taxon>
        <taxon>Saprolegniales</taxon>
        <taxon>Achlyaceae</taxon>
        <taxon>Achlya</taxon>
    </lineage>
</organism>
<evidence type="ECO:0000256" key="1">
    <source>
        <dbReference type="SAM" id="MobiDB-lite"/>
    </source>
</evidence>
<dbReference type="OrthoDB" id="65250at2759"/>
<keyword evidence="4" id="KW-1185">Reference proteome</keyword>
<dbReference type="CDD" id="cd00161">
    <property type="entry name" value="beta-trefoil_Ricin-like"/>
    <property type="match status" value="1"/>
</dbReference>
<dbReference type="Pfam" id="PF00652">
    <property type="entry name" value="Ricin_B_lectin"/>
    <property type="match status" value="1"/>
</dbReference>
<dbReference type="AlphaFoldDB" id="A0A1V9ZR17"/>
<dbReference type="STRING" id="1202772.A0A1V9ZR17"/>
<gene>
    <name evidence="3" type="ORF">ACHHYP_03547</name>
</gene>
<proteinExistence type="predicted"/>
<accession>A0A1V9ZR17</accession>
<feature type="domain" description="Ricin B lectin" evidence="2">
    <location>
        <begin position="116"/>
        <end position="326"/>
    </location>
</feature>
<sequence>MAEKPCEDRDPFEVYEQSPCDLSPVSSTPNPTQPSTAPLPTSISPIPSSLVPTGSTPTPTGSTLNPTTTLGPTPTPSAKVSFCDYKRQVLSEYYSAIYTDVGRDSINEQFVYDASTQTLVAQSNGECLDGYLGENNAFQVHTYPCDASNGNQKWNFNIATNRIEHVTHKDLCMVSGPAGSKARVEPCSDSLEQFFTECDEPATVDLTFQTCYTNSWLSEYYTGLYADQRRGSVNENWAYDPQAQTLQVGSNGQCLDAFPVDNGKYGLHTYACDNTNNNQKWIIQGKLVKHAVHHNLCLDADPTDNHHRAQVWDCTPYNKNQCWNIRRQ</sequence>
<dbReference type="Gene3D" id="2.80.10.50">
    <property type="match status" value="2"/>
</dbReference>
<protein>
    <recommendedName>
        <fullName evidence="2">Ricin B lectin domain-containing protein</fullName>
    </recommendedName>
</protein>
<dbReference type="Proteomes" id="UP000243579">
    <property type="component" value="Unassembled WGS sequence"/>
</dbReference>
<dbReference type="PROSITE" id="PS50231">
    <property type="entry name" value="RICIN_B_LECTIN"/>
    <property type="match status" value="2"/>
</dbReference>
<feature type="compositionally biased region" description="Basic and acidic residues" evidence="1">
    <location>
        <begin position="1"/>
        <end position="12"/>
    </location>
</feature>
<feature type="region of interest" description="Disordered" evidence="1">
    <location>
        <begin position="1"/>
        <end position="77"/>
    </location>
</feature>
<dbReference type="SMART" id="SM00458">
    <property type="entry name" value="RICIN"/>
    <property type="match status" value="1"/>
</dbReference>
<dbReference type="SUPFAM" id="SSF50370">
    <property type="entry name" value="Ricin B-like lectins"/>
    <property type="match status" value="2"/>
</dbReference>
<comment type="caution">
    <text evidence="3">The sequence shown here is derived from an EMBL/GenBank/DDBJ whole genome shotgun (WGS) entry which is preliminary data.</text>
</comment>
<evidence type="ECO:0000313" key="3">
    <source>
        <dbReference type="EMBL" id="OQS00468.1"/>
    </source>
</evidence>
<dbReference type="InterPro" id="IPR000772">
    <property type="entry name" value="Ricin_B_lectin"/>
</dbReference>
<reference evidence="3 4" key="1">
    <citation type="journal article" date="2014" name="Genome Biol. Evol.">
        <title>The secreted proteins of Achlya hypogyna and Thraustotheca clavata identify the ancestral oomycete secretome and reveal gene acquisitions by horizontal gene transfer.</title>
        <authorList>
            <person name="Misner I."/>
            <person name="Blouin N."/>
            <person name="Leonard G."/>
            <person name="Richards T.A."/>
            <person name="Lane C.E."/>
        </authorList>
    </citation>
    <scope>NUCLEOTIDE SEQUENCE [LARGE SCALE GENOMIC DNA]</scope>
    <source>
        <strain evidence="3 4">ATCC 48635</strain>
    </source>
</reference>
<feature type="compositionally biased region" description="Low complexity" evidence="1">
    <location>
        <begin position="34"/>
        <end position="72"/>
    </location>
</feature>
<dbReference type="EMBL" id="JNBR01000031">
    <property type="protein sequence ID" value="OQS00468.1"/>
    <property type="molecule type" value="Genomic_DNA"/>
</dbReference>